<feature type="compositionally biased region" description="Polar residues" evidence="1">
    <location>
        <begin position="496"/>
        <end position="516"/>
    </location>
</feature>
<dbReference type="Proteomes" id="UP001285441">
    <property type="component" value="Unassembled WGS sequence"/>
</dbReference>
<feature type="transmembrane region" description="Helical" evidence="2">
    <location>
        <begin position="140"/>
        <end position="159"/>
    </location>
</feature>
<feature type="compositionally biased region" description="Polar residues" evidence="1">
    <location>
        <begin position="604"/>
        <end position="614"/>
    </location>
</feature>
<evidence type="ECO:0000256" key="1">
    <source>
        <dbReference type="SAM" id="MobiDB-lite"/>
    </source>
</evidence>
<feature type="compositionally biased region" description="Basic and acidic residues" evidence="1">
    <location>
        <begin position="594"/>
        <end position="603"/>
    </location>
</feature>
<feature type="transmembrane region" description="Helical" evidence="2">
    <location>
        <begin position="357"/>
        <end position="377"/>
    </location>
</feature>
<dbReference type="PANTHER" id="PTHR37577:SF1">
    <property type="entry name" value="INTEGRAL MEMBRANE PROTEIN"/>
    <property type="match status" value="1"/>
</dbReference>
<evidence type="ECO:0000256" key="2">
    <source>
        <dbReference type="SAM" id="Phobius"/>
    </source>
</evidence>
<evidence type="ECO:0000313" key="4">
    <source>
        <dbReference type="Proteomes" id="UP001285441"/>
    </source>
</evidence>
<comment type="caution">
    <text evidence="3">The sequence shown here is derived from an EMBL/GenBank/DDBJ whole genome shotgun (WGS) entry which is preliminary data.</text>
</comment>
<name>A0AAE0NGH9_9PEZI</name>
<gene>
    <name evidence="3" type="ORF">B0H63DRAFT_196098</name>
</gene>
<reference evidence="3" key="2">
    <citation type="submission" date="2023-06" db="EMBL/GenBank/DDBJ databases">
        <authorList>
            <consortium name="Lawrence Berkeley National Laboratory"/>
            <person name="Haridas S."/>
            <person name="Hensen N."/>
            <person name="Bonometti L."/>
            <person name="Westerberg I."/>
            <person name="Brannstrom I.O."/>
            <person name="Guillou S."/>
            <person name="Cros-Aarteil S."/>
            <person name="Calhoun S."/>
            <person name="Kuo A."/>
            <person name="Mondo S."/>
            <person name="Pangilinan J."/>
            <person name="Riley R."/>
            <person name="LaButti K."/>
            <person name="Andreopoulos B."/>
            <person name="Lipzen A."/>
            <person name="Chen C."/>
            <person name="Yanf M."/>
            <person name="Daum C."/>
            <person name="Ng V."/>
            <person name="Clum A."/>
            <person name="Steindorff A."/>
            <person name="Ohm R."/>
            <person name="Martin F."/>
            <person name="Silar P."/>
            <person name="Natvig D."/>
            <person name="Lalanne C."/>
            <person name="Gautier V."/>
            <person name="Ament-velasquez S.L."/>
            <person name="Kruys A."/>
            <person name="Hutchinson M.I."/>
            <person name="Powell A.J."/>
            <person name="Barry K."/>
            <person name="Miller A.N."/>
            <person name="Grigoriev I.V."/>
            <person name="Debuchy R."/>
            <person name="Gladieux P."/>
            <person name="Thoren M.H."/>
            <person name="Johannesson H."/>
        </authorList>
    </citation>
    <scope>NUCLEOTIDE SEQUENCE</scope>
    <source>
        <strain evidence="3">CBS 232.78</strain>
    </source>
</reference>
<proteinExistence type="predicted"/>
<feature type="region of interest" description="Disordered" evidence="1">
    <location>
        <begin position="385"/>
        <end position="422"/>
    </location>
</feature>
<feature type="compositionally biased region" description="Polar residues" evidence="1">
    <location>
        <begin position="393"/>
        <end position="418"/>
    </location>
</feature>
<keyword evidence="2" id="KW-0472">Membrane</keyword>
<dbReference type="EMBL" id="JAULSW010000005">
    <property type="protein sequence ID" value="KAK3381073.1"/>
    <property type="molecule type" value="Genomic_DNA"/>
</dbReference>
<keyword evidence="4" id="KW-1185">Reference proteome</keyword>
<keyword evidence="2" id="KW-0812">Transmembrane</keyword>
<feature type="region of interest" description="Disordered" evidence="1">
    <location>
        <begin position="565"/>
        <end position="645"/>
    </location>
</feature>
<evidence type="ECO:0000313" key="3">
    <source>
        <dbReference type="EMBL" id="KAK3381073.1"/>
    </source>
</evidence>
<dbReference type="PANTHER" id="PTHR37577">
    <property type="entry name" value="INTEGRAL MEMBRANE PROTEIN"/>
    <property type="match status" value="1"/>
</dbReference>
<feature type="transmembrane region" description="Helical" evidence="2">
    <location>
        <begin position="49"/>
        <end position="78"/>
    </location>
</feature>
<feature type="transmembrane region" description="Helical" evidence="2">
    <location>
        <begin position="99"/>
        <end position="120"/>
    </location>
</feature>
<accession>A0AAE0NGH9</accession>
<feature type="transmembrane region" description="Helical" evidence="2">
    <location>
        <begin position="250"/>
        <end position="272"/>
    </location>
</feature>
<feature type="region of interest" description="Disordered" evidence="1">
    <location>
        <begin position="450"/>
        <end position="552"/>
    </location>
</feature>
<organism evidence="3 4">
    <name type="scientific">Podospora didyma</name>
    <dbReference type="NCBI Taxonomy" id="330526"/>
    <lineage>
        <taxon>Eukaryota</taxon>
        <taxon>Fungi</taxon>
        <taxon>Dikarya</taxon>
        <taxon>Ascomycota</taxon>
        <taxon>Pezizomycotina</taxon>
        <taxon>Sordariomycetes</taxon>
        <taxon>Sordariomycetidae</taxon>
        <taxon>Sordariales</taxon>
        <taxon>Podosporaceae</taxon>
        <taxon>Podospora</taxon>
    </lineage>
</organism>
<protein>
    <submittedName>
        <fullName evidence="3">Uncharacterized protein</fullName>
    </submittedName>
</protein>
<reference evidence="3" key="1">
    <citation type="journal article" date="2023" name="Mol. Phylogenet. Evol.">
        <title>Genome-scale phylogeny and comparative genomics of the fungal order Sordariales.</title>
        <authorList>
            <person name="Hensen N."/>
            <person name="Bonometti L."/>
            <person name="Westerberg I."/>
            <person name="Brannstrom I.O."/>
            <person name="Guillou S."/>
            <person name="Cros-Aarteil S."/>
            <person name="Calhoun S."/>
            <person name="Haridas S."/>
            <person name="Kuo A."/>
            <person name="Mondo S."/>
            <person name="Pangilinan J."/>
            <person name="Riley R."/>
            <person name="LaButti K."/>
            <person name="Andreopoulos B."/>
            <person name="Lipzen A."/>
            <person name="Chen C."/>
            <person name="Yan M."/>
            <person name="Daum C."/>
            <person name="Ng V."/>
            <person name="Clum A."/>
            <person name="Steindorff A."/>
            <person name="Ohm R.A."/>
            <person name="Martin F."/>
            <person name="Silar P."/>
            <person name="Natvig D.O."/>
            <person name="Lalanne C."/>
            <person name="Gautier V."/>
            <person name="Ament-Velasquez S.L."/>
            <person name="Kruys A."/>
            <person name="Hutchinson M.I."/>
            <person name="Powell A.J."/>
            <person name="Barry K."/>
            <person name="Miller A.N."/>
            <person name="Grigoriev I.V."/>
            <person name="Debuchy R."/>
            <person name="Gladieux P."/>
            <person name="Hiltunen Thoren M."/>
            <person name="Johannesson H."/>
        </authorList>
    </citation>
    <scope>NUCLEOTIDE SEQUENCE</scope>
    <source>
        <strain evidence="3">CBS 232.78</strain>
    </source>
</reference>
<keyword evidence="2" id="KW-1133">Transmembrane helix</keyword>
<feature type="compositionally biased region" description="Basic and acidic residues" evidence="1">
    <location>
        <begin position="615"/>
        <end position="627"/>
    </location>
</feature>
<dbReference type="InterPro" id="IPR053018">
    <property type="entry name" value="Elsinochrome_Biosynth-Asso"/>
</dbReference>
<feature type="transmembrane region" description="Helical" evidence="2">
    <location>
        <begin position="171"/>
        <end position="191"/>
    </location>
</feature>
<feature type="transmembrane region" description="Helical" evidence="2">
    <location>
        <begin position="302"/>
        <end position="323"/>
    </location>
</feature>
<sequence>MGAYISIDTCARQYGTNPNCSITFFDIGRTNATSLGGATPGNFEPDADIAGIGVLGAFLAVTLFSLLMSIGSTLWWCSKNILHFKSMVKRDEKSVKKKWQISIAGILETLILTCSDQQIFTGGAYAITLRYFKGCTISAYHYNIVANMLLVTCATHLMAVTVSRHYWEHVYVGFLRVAVTALVYLVTGVLLSNQGGGNAFPTEVPPASAQYSEILMPAACFQNAKFSFGDNFKGSFASSNDFFRARIPGWTQFLVMFIFYALAVLINLGRLIRRGTGHNGKRRKFVNWLKTYFAILFRAKRLLYILFSFYLFAGIGIASWTVATSAMYVLELRSWVDKSIWMDKNNGKNPENDPATFGQLVPVLLITLVIFTFLQILSERMHARKKYHKNRGNESPSGQRSPNNTVVKFNPKGSSDSPPESRWIDKSVIGVAISDPEELDRIAAIDAGATAAHARSQSRGSDARGRSTTPLSRPPPVTTTSLTSTAKPPPMYTVFPSPTMNQSPMGSPNIGSSSSDMPPPVPKKSRSREFSRSRSGSISPPDPPRPLPQKELRPSRSRDFILNGGANQQQQQQQQHDRMPSYSREAPSPSMQQHELRPSRSRDVTSPTYFSQQQHELRPSRSRDFRRNGVASPSLDQIQFADGRI</sequence>
<dbReference type="AlphaFoldDB" id="A0AAE0NGH9"/>